<dbReference type="SMART" id="SM00912">
    <property type="entry name" value="Haemagg_act"/>
    <property type="match status" value="1"/>
</dbReference>
<gene>
    <name evidence="4" type="ORF">I8Y00_002867</name>
</gene>
<dbReference type="Pfam" id="PF05860">
    <property type="entry name" value="TPS"/>
    <property type="match status" value="1"/>
</dbReference>
<feature type="signal peptide" evidence="2">
    <location>
        <begin position="1"/>
        <end position="45"/>
    </location>
</feature>
<keyword evidence="2" id="KW-0732">Signal</keyword>
<dbReference type="InterPro" id="IPR010069">
    <property type="entry name" value="CdiA_FHA1_rpt"/>
</dbReference>
<evidence type="ECO:0000313" key="4">
    <source>
        <dbReference type="EMBL" id="HAT1586501.1"/>
    </source>
</evidence>
<organism evidence="4">
    <name type="scientific">Citrobacter farmeri</name>
    <dbReference type="NCBI Taxonomy" id="67824"/>
    <lineage>
        <taxon>Bacteria</taxon>
        <taxon>Pseudomonadati</taxon>
        <taxon>Pseudomonadota</taxon>
        <taxon>Gammaproteobacteria</taxon>
        <taxon>Enterobacterales</taxon>
        <taxon>Enterobacteriaceae</taxon>
        <taxon>Citrobacter</taxon>
    </lineage>
</organism>
<dbReference type="NCBIfam" id="TIGR01901">
    <property type="entry name" value="adhes_NPXG"/>
    <property type="match status" value="1"/>
</dbReference>
<feature type="domain" description="Filamentous haemagglutinin FhaB/tRNA nuclease CdiA-like TPS" evidence="3">
    <location>
        <begin position="63"/>
        <end position="183"/>
    </location>
</feature>
<comment type="caution">
    <text evidence="4">The sequence shown here is derived from an EMBL/GenBank/DDBJ whole genome shotgun (WGS) entry which is preliminary data.</text>
</comment>
<protein>
    <submittedName>
        <fullName evidence="4">Filamentous hemagglutinin N-terminal domain-containing protein</fullName>
    </submittedName>
</protein>
<evidence type="ECO:0000256" key="1">
    <source>
        <dbReference type="SAM" id="MobiDB-lite"/>
    </source>
</evidence>
<accession>A0A8H9NVX0</accession>
<evidence type="ECO:0000256" key="2">
    <source>
        <dbReference type="SAM" id="SignalP"/>
    </source>
</evidence>
<dbReference type="InterPro" id="IPR008638">
    <property type="entry name" value="FhaB/CdiA-like_TPS"/>
</dbReference>
<feature type="region of interest" description="Disordered" evidence="1">
    <location>
        <begin position="804"/>
        <end position="824"/>
    </location>
</feature>
<evidence type="ECO:0000259" key="3">
    <source>
        <dbReference type="SMART" id="SM00912"/>
    </source>
</evidence>
<dbReference type="InterPro" id="IPR011050">
    <property type="entry name" value="Pectin_lyase_fold/virulence"/>
</dbReference>
<proteinExistence type="predicted"/>
<reference evidence="4" key="2">
    <citation type="submission" date="2020-11" db="EMBL/GenBank/DDBJ databases">
        <authorList>
            <consortium name="NCBI Pathogen Detection Project"/>
        </authorList>
    </citation>
    <scope>NUCLEOTIDE SEQUENCE</scope>
    <source>
        <strain evidence="4">YDC697-2</strain>
    </source>
</reference>
<feature type="chain" id="PRO_5034035107" evidence="2">
    <location>
        <begin position="46"/>
        <end position="824"/>
    </location>
</feature>
<dbReference type="EMBL" id="DACSDU010000011">
    <property type="protein sequence ID" value="HAT1586501.1"/>
    <property type="molecule type" value="Genomic_DNA"/>
</dbReference>
<dbReference type="InterPro" id="IPR012334">
    <property type="entry name" value="Pectin_lyas_fold"/>
</dbReference>
<dbReference type="SUPFAM" id="SSF51126">
    <property type="entry name" value="Pectin lyase-like"/>
    <property type="match status" value="1"/>
</dbReference>
<dbReference type="Proteomes" id="UP000864563">
    <property type="component" value="Unassembled WGS sequence"/>
</dbReference>
<dbReference type="AlphaFoldDB" id="A0A8H9NVX0"/>
<reference evidence="4" key="1">
    <citation type="journal article" date="2018" name="Genome Biol.">
        <title>SKESA: strategic k-mer extension for scrupulous assemblies.</title>
        <authorList>
            <person name="Souvorov A."/>
            <person name="Agarwala R."/>
            <person name="Lipman D.J."/>
        </authorList>
    </citation>
    <scope>NUCLEOTIDE SEQUENCE</scope>
    <source>
        <strain evidence="4">YDC697-2</strain>
    </source>
</reference>
<dbReference type="Gene3D" id="2.160.20.10">
    <property type="entry name" value="Single-stranded right-handed beta-helix, Pectin lyase-like"/>
    <property type="match status" value="1"/>
</dbReference>
<name>A0A8H9NVX0_9ENTR</name>
<sequence>MAKESTLKNNISTPNKYRKNVLHAKLAPTCFATMLALGMIMPASAAITADTSAANQPSIHTGANGATVVDINKASEGGVSHNVYSEFNVDANGVILNNSGSSVNTQLSGNIAGNANMADGSATVILNEVRSSDPSQLNGMIEVAGQSAQVIIANPSGITCDGCGFINTNHASLTTGTATFDDNNKLTGLDVKKGQIVITGKGMDTTSSQYTDIIARSVKVNAQLKANELNIITGSNHIDTKGAAKAIAGTDNAPTLALDVSSLGSMYANKIYMKGTESGVGVNIDHANITAADTINIDANGKINNNGGNITAQNSVALKSGNDILNNKGNITSEGLINLSSANGAVDNSNGNIDGNDVYISAKQAVNNGAGNIHAVKAVSITTDSLNNTAGNINGENQVFIGSASGTKKQIPGSGLINENGKITSKGDVSIQATNLSNKNGSIDAGSTLGISANTLNNQYGSIRGGNTSTSGLTSISVKDLNNNDGSIIVKGKNSKLVISASNSLTNQNGTISGAGDAAFSGTLDNTSGSVSAGNDLVMSLSDYTSDSKSSIAGNNINMNISDNFQNAGTISSKDNISLVAGNSRNIAKLENTGNINAAGKLTIQKQGGYMDNSGTLSAANITMSATNINNSGTITAPGDIIVNGDTLNNIDHGKISAGNNISATVYTLNTEKGSVISAGKDVTTYIRKDFHNAGDIKAGEDVTISSSYKNGDNDNYGSITANKAVNITMNDSTLYNGGEINGKSGVKIYSKALSNSGNISSVGDVNLVGRSGITNMATGTITGYEVSTTGILNNAGTITETAAPVKTPTNSDTSGKKKKNISF</sequence>
<dbReference type="NCBIfam" id="TIGR01731">
    <property type="entry name" value="fil_hemag_20aa"/>
    <property type="match status" value="6"/>
</dbReference>